<dbReference type="OrthoDB" id="531190at2759"/>
<keyword evidence="2" id="KW-1185">Reference proteome</keyword>
<evidence type="ECO:0000313" key="1">
    <source>
        <dbReference type="EMBL" id="KAF9062051.1"/>
    </source>
</evidence>
<proteinExistence type="predicted"/>
<name>A0A9P5PEU8_9AGAR</name>
<gene>
    <name evidence="1" type="ORF">BDP27DRAFT_1428338</name>
</gene>
<dbReference type="EMBL" id="JADNRY010000183">
    <property type="protein sequence ID" value="KAF9062051.1"/>
    <property type="molecule type" value="Genomic_DNA"/>
</dbReference>
<dbReference type="AlphaFoldDB" id="A0A9P5PEU8"/>
<dbReference type="Proteomes" id="UP000772434">
    <property type="component" value="Unassembled WGS sequence"/>
</dbReference>
<protein>
    <submittedName>
        <fullName evidence="1">Uncharacterized protein</fullName>
    </submittedName>
</protein>
<sequence>MVDIISIVVAVVALLGTLAQATLTSWFSLHSEGKKRKDILRATFSKYHDPLHLAADDLAVKLTTIIYGSTNTNRSYEDPYSVVHTSFVFAQFFAWVNILHRDTEFLRPHAASGLAGADVMGLLSQIRLVLRSVYDPWFQIAAGPQFQIATGVQSAMGEVATAPELSDGKGQLCCIGFATFCHKWQTDPEFQTWFDPIVQGIRDLAGHIDTRDIIDRLLILQHLLSDLIDVLDPKHIHSSSGGHYEGFRTS</sequence>
<organism evidence="1 2">
    <name type="scientific">Rhodocollybia butyracea</name>
    <dbReference type="NCBI Taxonomy" id="206335"/>
    <lineage>
        <taxon>Eukaryota</taxon>
        <taxon>Fungi</taxon>
        <taxon>Dikarya</taxon>
        <taxon>Basidiomycota</taxon>
        <taxon>Agaricomycotina</taxon>
        <taxon>Agaricomycetes</taxon>
        <taxon>Agaricomycetidae</taxon>
        <taxon>Agaricales</taxon>
        <taxon>Marasmiineae</taxon>
        <taxon>Omphalotaceae</taxon>
        <taxon>Rhodocollybia</taxon>
    </lineage>
</organism>
<reference evidence="1" key="1">
    <citation type="submission" date="2020-11" db="EMBL/GenBank/DDBJ databases">
        <authorList>
            <consortium name="DOE Joint Genome Institute"/>
            <person name="Ahrendt S."/>
            <person name="Riley R."/>
            <person name="Andreopoulos W."/>
            <person name="Labutti K."/>
            <person name="Pangilinan J."/>
            <person name="Ruiz-Duenas F.J."/>
            <person name="Barrasa J.M."/>
            <person name="Sanchez-Garcia M."/>
            <person name="Camarero S."/>
            <person name="Miyauchi S."/>
            <person name="Serrano A."/>
            <person name="Linde D."/>
            <person name="Babiker R."/>
            <person name="Drula E."/>
            <person name="Ayuso-Fernandez I."/>
            <person name="Pacheco R."/>
            <person name="Padilla G."/>
            <person name="Ferreira P."/>
            <person name="Barriuso J."/>
            <person name="Kellner H."/>
            <person name="Castanera R."/>
            <person name="Alfaro M."/>
            <person name="Ramirez L."/>
            <person name="Pisabarro A.G."/>
            <person name="Kuo A."/>
            <person name="Tritt A."/>
            <person name="Lipzen A."/>
            <person name="He G."/>
            <person name="Yan M."/>
            <person name="Ng V."/>
            <person name="Cullen D."/>
            <person name="Martin F."/>
            <person name="Rosso M.-N."/>
            <person name="Henrissat B."/>
            <person name="Hibbett D."/>
            <person name="Martinez A.T."/>
            <person name="Grigoriev I.V."/>
        </authorList>
    </citation>
    <scope>NUCLEOTIDE SEQUENCE</scope>
    <source>
        <strain evidence="1">AH 40177</strain>
    </source>
</reference>
<comment type="caution">
    <text evidence="1">The sequence shown here is derived from an EMBL/GenBank/DDBJ whole genome shotgun (WGS) entry which is preliminary data.</text>
</comment>
<evidence type="ECO:0000313" key="2">
    <source>
        <dbReference type="Proteomes" id="UP000772434"/>
    </source>
</evidence>
<accession>A0A9P5PEU8</accession>